<organism evidence="4 5">
    <name type="scientific">Adineta steineri</name>
    <dbReference type="NCBI Taxonomy" id="433720"/>
    <lineage>
        <taxon>Eukaryota</taxon>
        <taxon>Metazoa</taxon>
        <taxon>Spiralia</taxon>
        <taxon>Gnathifera</taxon>
        <taxon>Rotifera</taxon>
        <taxon>Eurotatoria</taxon>
        <taxon>Bdelloidea</taxon>
        <taxon>Adinetida</taxon>
        <taxon>Adinetidae</taxon>
        <taxon>Adineta</taxon>
    </lineage>
</organism>
<dbReference type="PROSITE" id="PS50005">
    <property type="entry name" value="TPR"/>
    <property type="match status" value="9"/>
</dbReference>
<dbReference type="Gene3D" id="3.90.176.10">
    <property type="entry name" value="Toxin ADP-ribosyltransferase, Chain A, domain 1"/>
    <property type="match status" value="1"/>
</dbReference>
<feature type="repeat" description="TPR" evidence="3">
    <location>
        <begin position="513"/>
        <end position="546"/>
    </location>
</feature>
<protein>
    <submittedName>
        <fullName evidence="4">Uncharacterized protein</fullName>
    </submittedName>
</protein>
<gene>
    <name evidence="4" type="ORF">IZO911_LOCUS24207</name>
</gene>
<dbReference type="PROSITE" id="PS50293">
    <property type="entry name" value="TPR_REGION"/>
    <property type="match status" value="4"/>
</dbReference>
<feature type="repeat" description="TPR" evidence="3">
    <location>
        <begin position="597"/>
        <end position="630"/>
    </location>
</feature>
<sequence length="862" mass="99486">MNDVIQQTMSDITTNDTEQPLVSSTNTTTCHRVNLQKVDNVLVIWLGNNIDENNEDYRNMISQLRSIVNNINIFTDSDQCIQFMNTITDIKVCLIISGSLEQYILPRVHSLSQIDSIFIMYEEKIQDIQWVKEWSKIKGVFADISPICEALKQVVQLCEQNAMSITFLAMNTDDDISKKWNQLDTSFIYTYALTEILLSINFEDKHIKEFIDYCRNIFIDNTCKLNNIMIFEQTYSEKTPIWWYTYEGFLQSMLSRAVRLLDVDILIRMGFFIRDIHRHIQQLHSEQIKTTDSDKSFTVYRGQGLSIADVEKMIKTKNGLISFNNFLSTSKSRSNALRFALEAAKNPDLVGILFIMDINSSHSSTYFASITDVSYQHEENEILFSMHTIFRIVDIKPMDEHNRRYEIKLTLTNDNDKDLTLLTNRIRDETYSNSTGWHKLAEILLKMGEYAKVEDIYKTLYDETTDESKKAYIYHQLGFAKDEQGTYQEAIVYYEKSIDIKEKILPSNHLSLATSYNNIGQTFYHMADYSKALLFFEKALEIRLQALPENHSGITDCYQNIGLVHYNMGDYMKALSCIEKALEVQKTSLLHNHPDLAYYYNNIGEIYRKMGEYPKALSFHEKALEIRQQSLSSNHLDLSMSYNNIGMIHYNTGDYLNAISSLEKSLKIRQQSLPSIHLQLAYSYNNLGATYYHIGDYEKALPMYQKALEIRQQALPAHHVDLCASYNNVGIVYYILGDFMKALSSYEKALEIRQQSLPSNHLDLASSYNNIGGACCGIGDYSKALLYHKKALEIRQEILSPNHPDFSVSFNNIGMTYYHMGDYSKAFPCCQRAVDIGQRSLPADDTDLLVSMTNLENIRMKL</sequence>
<accession>A0A814QQC1</accession>
<reference evidence="4" key="1">
    <citation type="submission" date="2021-02" db="EMBL/GenBank/DDBJ databases">
        <authorList>
            <person name="Nowell W R."/>
        </authorList>
    </citation>
    <scope>NUCLEOTIDE SEQUENCE</scope>
</reference>
<evidence type="ECO:0000256" key="1">
    <source>
        <dbReference type="ARBA" id="ARBA00022737"/>
    </source>
</evidence>
<feature type="repeat" description="TPR" evidence="3">
    <location>
        <begin position="765"/>
        <end position="798"/>
    </location>
</feature>
<proteinExistence type="predicted"/>
<dbReference type="EMBL" id="CAJNOE010000289">
    <property type="protein sequence ID" value="CAF1122198.1"/>
    <property type="molecule type" value="Genomic_DNA"/>
</dbReference>
<dbReference type="PANTHER" id="PTHR45641:SF1">
    <property type="entry name" value="AAA+ ATPASE DOMAIN-CONTAINING PROTEIN"/>
    <property type="match status" value="1"/>
</dbReference>
<dbReference type="SUPFAM" id="SSF48452">
    <property type="entry name" value="TPR-like"/>
    <property type="match status" value="3"/>
</dbReference>
<feature type="repeat" description="TPR" evidence="3">
    <location>
        <begin position="723"/>
        <end position="756"/>
    </location>
</feature>
<feature type="repeat" description="TPR" evidence="3">
    <location>
        <begin position="555"/>
        <end position="588"/>
    </location>
</feature>
<dbReference type="Gene3D" id="1.25.40.10">
    <property type="entry name" value="Tetratricopeptide repeat domain"/>
    <property type="match status" value="3"/>
</dbReference>
<dbReference type="Pfam" id="PF13374">
    <property type="entry name" value="TPR_10"/>
    <property type="match status" value="1"/>
</dbReference>
<evidence type="ECO:0000313" key="4">
    <source>
        <dbReference type="EMBL" id="CAF1122198.1"/>
    </source>
</evidence>
<dbReference type="PANTHER" id="PTHR45641">
    <property type="entry name" value="TETRATRICOPEPTIDE REPEAT PROTEIN (AFU_ORTHOLOGUE AFUA_6G03870)"/>
    <property type="match status" value="1"/>
</dbReference>
<evidence type="ECO:0000256" key="2">
    <source>
        <dbReference type="ARBA" id="ARBA00022803"/>
    </source>
</evidence>
<feature type="repeat" description="TPR" evidence="3">
    <location>
        <begin position="639"/>
        <end position="672"/>
    </location>
</feature>
<dbReference type="SUPFAM" id="SSF56399">
    <property type="entry name" value="ADP-ribosylation"/>
    <property type="match status" value="1"/>
</dbReference>
<dbReference type="AlphaFoldDB" id="A0A814QQC1"/>
<comment type="caution">
    <text evidence="4">The sequence shown here is derived from an EMBL/GenBank/DDBJ whole genome shotgun (WGS) entry which is preliminary data.</text>
</comment>
<keyword evidence="1" id="KW-0677">Repeat</keyword>
<dbReference type="InterPro" id="IPR019734">
    <property type="entry name" value="TPR_rpt"/>
</dbReference>
<dbReference type="SMART" id="SM00028">
    <property type="entry name" value="TPR"/>
    <property type="match status" value="10"/>
</dbReference>
<dbReference type="Pfam" id="PF13424">
    <property type="entry name" value="TPR_12"/>
    <property type="match status" value="4"/>
</dbReference>
<dbReference type="Proteomes" id="UP000663860">
    <property type="component" value="Unassembled WGS sequence"/>
</dbReference>
<dbReference type="PROSITE" id="PS51996">
    <property type="entry name" value="TR_MART"/>
    <property type="match status" value="1"/>
</dbReference>
<name>A0A814QQC1_9BILA</name>
<feature type="repeat" description="TPR" evidence="3">
    <location>
        <begin position="681"/>
        <end position="714"/>
    </location>
</feature>
<keyword evidence="2 3" id="KW-0802">TPR repeat</keyword>
<evidence type="ECO:0000313" key="5">
    <source>
        <dbReference type="Proteomes" id="UP000663860"/>
    </source>
</evidence>
<feature type="repeat" description="TPR" evidence="3">
    <location>
        <begin position="471"/>
        <end position="504"/>
    </location>
</feature>
<dbReference type="InterPro" id="IPR011990">
    <property type="entry name" value="TPR-like_helical_dom_sf"/>
</dbReference>
<evidence type="ECO:0000256" key="3">
    <source>
        <dbReference type="PROSITE-ProRule" id="PRU00339"/>
    </source>
</evidence>
<feature type="repeat" description="TPR" evidence="3">
    <location>
        <begin position="807"/>
        <end position="840"/>
    </location>
</feature>